<comment type="similarity">
    <text evidence="2">Belongs to the bacterial PQQ dehydrogenase family.</text>
</comment>
<name>A0A484WQ82_9ENTR</name>
<evidence type="ECO:0000256" key="3">
    <source>
        <dbReference type="ARBA" id="ARBA00023002"/>
    </source>
</evidence>
<dbReference type="PANTHER" id="PTHR32303">
    <property type="entry name" value="QUINOPROTEIN ALCOHOL DEHYDROGENASE (CYTOCHROME C)"/>
    <property type="match status" value="1"/>
</dbReference>
<evidence type="ECO:0000256" key="4">
    <source>
        <dbReference type="SAM" id="Phobius"/>
    </source>
</evidence>
<reference evidence="6 7" key="1">
    <citation type="submission" date="2019-03" db="EMBL/GenBank/DDBJ databases">
        <authorList>
            <consortium name="Pathogen Informatics"/>
        </authorList>
    </citation>
    <scope>NUCLEOTIDE SEQUENCE [LARGE SCALE GENOMIC DNA]</scope>
    <source>
        <strain evidence="6 7">NCTC12126</strain>
    </source>
</reference>
<evidence type="ECO:0000256" key="1">
    <source>
        <dbReference type="ARBA" id="ARBA00001931"/>
    </source>
</evidence>
<gene>
    <name evidence="6" type="primary">gcd_2</name>
    <name evidence="6" type="ORF">NCTC12126_00663</name>
</gene>
<dbReference type="EMBL" id="CAADIW010000004">
    <property type="protein sequence ID" value="VFS14108.1"/>
    <property type="molecule type" value="Genomic_DNA"/>
</dbReference>
<keyword evidence="4" id="KW-1133">Transmembrane helix</keyword>
<dbReference type="Proteomes" id="UP000351155">
    <property type="component" value="Unassembled WGS sequence"/>
</dbReference>
<dbReference type="InterPro" id="IPR011047">
    <property type="entry name" value="Quinoprotein_ADH-like_sf"/>
</dbReference>
<feature type="transmembrane region" description="Helical" evidence="4">
    <location>
        <begin position="121"/>
        <end position="140"/>
    </location>
</feature>
<organism evidence="6 7">
    <name type="scientific">Enterobacter cancerogenus</name>
    <dbReference type="NCBI Taxonomy" id="69218"/>
    <lineage>
        <taxon>Bacteria</taxon>
        <taxon>Pseudomonadati</taxon>
        <taxon>Pseudomonadota</taxon>
        <taxon>Gammaproteobacteria</taxon>
        <taxon>Enterobacterales</taxon>
        <taxon>Enterobacteriaceae</taxon>
        <taxon>Enterobacter</taxon>
        <taxon>Enterobacter cloacae complex</taxon>
    </lineage>
</organism>
<accession>A0A484WQ82</accession>
<dbReference type="Gene3D" id="2.140.10.10">
    <property type="entry name" value="Quinoprotein alcohol dehydrogenase-like superfamily"/>
    <property type="match status" value="1"/>
</dbReference>
<dbReference type="SUPFAM" id="SSF50998">
    <property type="entry name" value="Quinoprotein alcohol dehydrogenase-like"/>
    <property type="match status" value="1"/>
</dbReference>
<dbReference type="Pfam" id="PF01011">
    <property type="entry name" value="PQQ"/>
    <property type="match status" value="1"/>
</dbReference>
<evidence type="ECO:0000313" key="6">
    <source>
        <dbReference type="EMBL" id="VFS14108.1"/>
    </source>
</evidence>
<feature type="transmembrane region" description="Helical" evidence="4">
    <location>
        <begin position="65"/>
        <end position="84"/>
    </location>
</feature>
<keyword evidence="4" id="KW-0812">Transmembrane</keyword>
<comment type="cofactor">
    <cofactor evidence="1">
        <name>pyrroloquinoline quinone</name>
        <dbReference type="ChEBI" id="CHEBI:58442"/>
    </cofactor>
</comment>
<proteinExistence type="inferred from homology"/>
<dbReference type="AlphaFoldDB" id="A0A484WQ82"/>
<dbReference type="PANTHER" id="PTHR32303:SF4">
    <property type="entry name" value="QUINOPROTEIN GLUCOSE DEHYDROGENASE"/>
    <property type="match status" value="1"/>
</dbReference>
<dbReference type="InterPro" id="IPR002372">
    <property type="entry name" value="PQQ_rpt_dom"/>
</dbReference>
<dbReference type="SMART" id="SM00564">
    <property type="entry name" value="PQQ"/>
    <property type="match status" value="1"/>
</dbReference>
<evidence type="ECO:0000313" key="7">
    <source>
        <dbReference type="Proteomes" id="UP000351155"/>
    </source>
</evidence>
<keyword evidence="4" id="KW-0472">Membrane</keyword>
<sequence>MAEIKTQQPRLLVTLTAAFAAFCALYLLIGGVWLVALGGSWYYPIAGLVMVAVTVLLLRRKQSALWLYAALLLATMIWGVWEVGFDFWALTPRSDILVFFGIWLILPFVWRRLIVPSSGAVAALVVALLISGGILTWAGFNDPQEINGTLNTEATPAAAISQVADGDWPAYGRNQEGQRYSTTQARSTPTTLKNLKEAWVFRTGDLKMPNDPGELTNEVTPIKVGNMLYLCTAHQRLFALDAATGKEKWHFDPQLNSNPSFQHVTCRGVSYHEARADNASPEVIADCPRRIMLPGQRWSSVRHQRRNGQAVRNLRQQGYPESADQHAGHHAGSV</sequence>
<protein>
    <submittedName>
        <fullName evidence="6">Quinoprotein glucose dehydrogenase</fullName>
        <ecNumber evidence="6">1.1.5.2</ecNumber>
    </submittedName>
</protein>
<feature type="domain" description="Pyrrolo-quinoline quinone repeat" evidence="5">
    <location>
        <begin position="168"/>
        <end position="318"/>
    </location>
</feature>
<dbReference type="GO" id="GO:0008876">
    <property type="term" value="F:quinoprotein glucose dehydrogenase activity"/>
    <property type="evidence" value="ECO:0007669"/>
    <property type="project" value="UniProtKB-EC"/>
</dbReference>
<dbReference type="EC" id="1.1.5.2" evidence="6"/>
<feature type="transmembrane region" description="Helical" evidence="4">
    <location>
        <begin position="41"/>
        <end position="58"/>
    </location>
</feature>
<feature type="transmembrane region" description="Helical" evidence="4">
    <location>
        <begin position="96"/>
        <end position="114"/>
    </location>
</feature>
<dbReference type="InterPro" id="IPR018391">
    <property type="entry name" value="PQQ_b-propeller_rpt"/>
</dbReference>
<feature type="transmembrane region" description="Helical" evidence="4">
    <location>
        <begin position="12"/>
        <end position="35"/>
    </location>
</feature>
<evidence type="ECO:0000259" key="5">
    <source>
        <dbReference type="Pfam" id="PF01011"/>
    </source>
</evidence>
<evidence type="ECO:0000256" key="2">
    <source>
        <dbReference type="ARBA" id="ARBA00008156"/>
    </source>
</evidence>
<keyword evidence="3 6" id="KW-0560">Oxidoreductase</keyword>